<dbReference type="Pfam" id="PF00440">
    <property type="entry name" value="TetR_N"/>
    <property type="match status" value="1"/>
</dbReference>
<dbReference type="PANTHER" id="PTHR30055:SF234">
    <property type="entry name" value="HTH-TYPE TRANSCRIPTIONAL REGULATOR BETI"/>
    <property type="match status" value="1"/>
</dbReference>
<protein>
    <submittedName>
        <fullName evidence="6">TetR/AcrR family transcriptional regulator</fullName>
    </submittedName>
</protein>
<keyword evidence="1" id="KW-0805">Transcription regulation</keyword>
<comment type="caution">
    <text evidence="6">The sequence shown here is derived from an EMBL/GenBank/DDBJ whole genome shotgun (WGS) entry which is preliminary data.</text>
</comment>
<reference evidence="6" key="1">
    <citation type="submission" date="2022-11" db="EMBL/GenBank/DDBJ databases">
        <authorList>
            <person name="Somphong A."/>
            <person name="Phongsopitanun W."/>
        </authorList>
    </citation>
    <scope>NUCLEOTIDE SEQUENCE</scope>
    <source>
        <strain evidence="6">Pm04-4</strain>
    </source>
</reference>
<evidence type="ECO:0000256" key="3">
    <source>
        <dbReference type="ARBA" id="ARBA00023163"/>
    </source>
</evidence>
<dbReference type="PROSITE" id="PS50977">
    <property type="entry name" value="HTH_TETR_2"/>
    <property type="match status" value="1"/>
</dbReference>
<evidence type="ECO:0000313" key="6">
    <source>
        <dbReference type="EMBL" id="MCY1140196.1"/>
    </source>
</evidence>
<organism evidence="6 7">
    <name type="scientific">Paractinoplanes pyxinae</name>
    <dbReference type="NCBI Taxonomy" id="2997416"/>
    <lineage>
        <taxon>Bacteria</taxon>
        <taxon>Bacillati</taxon>
        <taxon>Actinomycetota</taxon>
        <taxon>Actinomycetes</taxon>
        <taxon>Micromonosporales</taxon>
        <taxon>Micromonosporaceae</taxon>
        <taxon>Paractinoplanes</taxon>
    </lineage>
</organism>
<dbReference type="InterPro" id="IPR009057">
    <property type="entry name" value="Homeodomain-like_sf"/>
</dbReference>
<feature type="domain" description="HTH tetR-type" evidence="5">
    <location>
        <begin position="9"/>
        <end position="69"/>
    </location>
</feature>
<name>A0ABT4B129_9ACTN</name>
<dbReference type="Gene3D" id="1.10.357.10">
    <property type="entry name" value="Tetracycline Repressor, domain 2"/>
    <property type="match status" value="1"/>
</dbReference>
<dbReference type="InterPro" id="IPR001647">
    <property type="entry name" value="HTH_TetR"/>
</dbReference>
<dbReference type="InterPro" id="IPR050109">
    <property type="entry name" value="HTH-type_TetR-like_transc_reg"/>
</dbReference>
<gene>
    <name evidence="6" type="ORF">OWR29_19525</name>
</gene>
<evidence type="ECO:0000313" key="7">
    <source>
        <dbReference type="Proteomes" id="UP001151002"/>
    </source>
</evidence>
<feature type="DNA-binding region" description="H-T-H motif" evidence="4">
    <location>
        <begin position="32"/>
        <end position="51"/>
    </location>
</feature>
<keyword evidence="2 4" id="KW-0238">DNA-binding</keyword>
<accession>A0ABT4B129</accession>
<proteinExistence type="predicted"/>
<evidence type="ECO:0000259" key="5">
    <source>
        <dbReference type="PROSITE" id="PS50977"/>
    </source>
</evidence>
<keyword evidence="7" id="KW-1185">Reference proteome</keyword>
<evidence type="ECO:0000256" key="4">
    <source>
        <dbReference type="PROSITE-ProRule" id="PRU00335"/>
    </source>
</evidence>
<dbReference type="EMBL" id="JAPNTZ010000006">
    <property type="protein sequence ID" value="MCY1140196.1"/>
    <property type="molecule type" value="Genomic_DNA"/>
</dbReference>
<dbReference type="RefSeq" id="WP_267564343.1">
    <property type="nucleotide sequence ID" value="NZ_JAPNTZ010000006.1"/>
</dbReference>
<dbReference type="Proteomes" id="UP001151002">
    <property type="component" value="Unassembled WGS sequence"/>
</dbReference>
<dbReference type="PRINTS" id="PR00455">
    <property type="entry name" value="HTHTETR"/>
</dbReference>
<evidence type="ECO:0000256" key="2">
    <source>
        <dbReference type="ARBA" id="ARBA00023125"/>
    </source>
</evidence>
<sequence>MTAAAARRADVRSRIVTLAAQMLREEGPAAVTTRGVAERAGMQAPIIYRLFGDKDGLLDAVAEHVMAGQVAAKTEATPADSDPLQDLHATWLAQIEFGVNHPALFRLLSDPDRVRQSAAARAGREALGAQVSRIAAAGRLRLSEQRAVAVIQAAAVGTIQTLLATPPELTDPALPATMWDAVLSQILTDAPPATSQDTVAATVTFRAHVPRLDALTPSERQLLTDWLDRVLTHNPQPAD</sequence>
<keyword evidence="3" id="KW-0804">Transcription</keyword>
<dbReference type="SUPFAM" id="SSF46689">
    <property type="entry name" value="Homeodomain-like"/>
    <property type="match status" value="1"/>
</dbReference>
<dbReference type="PANTHER" id="PTHR30055">
    <property type="entry name" value="HTH-TYPE TRANSCRIPTIONAL REGULATOR RUTR"/>
    <property type="match status" value="1"/>
</dbReference>
<evidence type="ECO:0000256" key="1">
    <source>
        <dbReference type="ARBA" id="ARBA00023015"/>
    </source>
</evidence>